<dbReference type="GO" id="GO:0015808">
    <property type="term" value="P:L-alanine transport"/>
    <property type="evidence" value="ECO:0007669"/>
    <property type="project" value="TreeGrafter"/>
</dbReference>
<dbReference type="PANTHER" id="PTHR45772:SF7">
    <property type="entry name" value="AMINO ACID ABC TRANSPORTER ATP-BINDING PROTEIN"/>
    <property type="match status" value="1"/>
</dbReference>
<dbReference type="EC" id="3.6.3.-" evidence="5"/>
<dbReference type="Pfam" id="PF12399">
    <property type="entry name" value="BCA_ABC_TP_C"/>
    <property type="match status" value="1"/>
</dbReference>
<keyword evidence="5" id="KW-0378">Hydrolase</keyword>
<dbReference type="GO" id="GO:0016887">
    <property type="term" value="F:ATP hydrolysis activity"/>
    <property type="evidence" value="ECO:0007669"/>
    <property type="project" value="InterPro"/>
</dbReference>
<dbReference type="PROSITE" id="PS50893">
    <property type="entry name" value="ABC_TRANSPORTER_2"/>
    <property type="match status" value="1"/>
</dbReference>
<dbReference type="EMBL" id="UGQT01000001">
    <property type="protein sequence ID" value="STZ59778.1"/>
    <property type="molecule type" value="Genomic_DNA"/>
</dbReference>
<dbReference type="InterPro" id="IPR027417">
    <property type="entry name" value="P-loop_NTPase"/>
</dbReference>
<proteinExistence type="predicted"/>
<dbReference type="AlphaFoldDB" id="A0A378TG56"/>
<dbReference type="GO" id="GO:1903806">
    <property type="term" value="P:L-isoleucine import across plasma membrane"/>
    <property type="evidence" value="ECO:0007669"/>
    <property type="project" value="TreeGrafter"/>
</dbReference>
<dbReference type="PANTHER" id="PTHR45772">
    <property type="entry name" value="CONSERVED COMPONENT OF ABC TRANSPORTER FOR NATURAL AMINO ACIDS-RELATED"/>
    <property type="match status" value="1"/>
</dbReference>
<dbReference type="GO" id="GO:0005524">
    <property type="term" value="F:ATP binding"/>
    <property type="evidence" value="ECO:0007669"/>
    <property type="project" value="UniProtKB-KW"/>
</dbReference>
<dbReference type="Pfam" id="PF00005">
    <property type="entry name" value="ABC_tran"/>
    <property type="match status" value="1"/>
</dbReference>
<evidence type="ECO:0000256" key="3">
    <source>
        <dbReference type="ARBA" id="ARBA00022840"/>
    </source>
</evidence>
<keyword evidence="3" id="KW-0067">ATP-binding</keyword>
<evidence type="ECO:0000256" key="2">
    <source>
        <dbReference type="ARBA" id="ARBA00022741"/>
    </source>
</evidence>
<dbReference type="GO" id="GO:0015188">
    <property type="term" value="F:L-isoleucine transmembrane transporter activity"/>
    <property type="evidence" value="ECO:0007669"/>
    <property type="project" value="TreeGrafter"/>
</dbReference>
<keyword evidence="1" id="KW-0813">Transport</keyword>
<keyword evidence="2" id="KW-0547">Nucleotide-binding</keyword>
<dbReference type="GO" id="GO:0005886">
    <property type="term" value="C:plasma membrane"/>
    <property type="evidence" value="ECO:0007669"/>
    <property type="project" value="TreeGrafter"/>
</dbReference>
<evidence type="ECO:0000256" key="1">
    <source>
        <dbReference type="ARBA" id="ARBA00022448"/>
    </source>
</evidence>
<dbReference type="InterPro" id="IPR051120">
    <property type="entry name" value="ABC_AA/LPS_Transport"/>
</dbReference>
<reference evidence="5 6" key="1">
    <citation type="submission" date="2018-06" db="EMBL/GenBank/DDBJ databases">
        <authorList>
            <consortium name="Pathogen Informatics"/>
            <person name="Doyle S."/>
        </authorList>
    </citation>
    <scope>NUCLEOTIDE SEQUENCE [LARGE SCALE GENOMIC DNA]</scope>
    <source>
        <strain evidence="5 6">NCTC10821</strain>
    </source>
</reference>
<dbReference type="GO" id="GO:1903805">
    <property type="term" value="P:L-valine import across plasma membrane"/>
    <property type="evidence" value="ECO:0007669"/>
    <property type="project" value="TreeGrafter"/>
</dbReference>
<dbReference type="GO" id="GO:0005304">
    <property type="term" value="F:L-valine transmembrane transporter activity"/>
    <property type="evidence" value="ECO:0007669"/>
    <property type="project" value="TreeGrafter"/>
</dbReference>
<feature type="domain" description="ABC transporter" evidence="4">
    <location>
        <begin position="6"/>
        <end position="246"/>
    </location>
</feature>
<evidence type="ECO:0000313" key="6">
    <source>
        <dbReference type="Proteomes" id="UP000254978"/>
    </source>
</evidence>
<accession>A0A378TG56</accession>
<evidence type="ECO:0000313" key="5">
    <source>
        <dbReference type="EMBL" id="STZ59778.1"/>
    </source>
</evidence>
<organism evidence="5 6">
    <name type="scientific">Mycolicibacterium tokaiense</name>
    <dbReference type="NCBI Taxonomy" id="39695"/>
    <lineage>
        <taxon>Bacteria</taxon>
        <taxon>Bacillati</taxon>
        <taxon>Actinomycetota</taxon>
        <taxon>Actinomycetes</taxon>
        <taxon>Mycobacteriales</taxon>
        <taxon>Mycobacteriaceae</taxon>
        <taxon>Mycolicibacterium</taxon>
    </lineage>
</organism>
<dbReference type="InterPro" id="IPR032823">
    <property type="entry name" value="BCA_ABC_TP_C"/>
</dbReference>
<dbReference type="OrthoDB" id="3396710at2"/>
<evidence type="ECO:0000259" key="4">
    <source>
        <dbReference type="PROSITE" id="PS50893"/>
    </source>
</evidence>
<dbReference type="RefSeq" id="WP_115281694.1">
    <property type="nucleotide sequence ID" value="NZ_AP022600.1"/>
</dbReference>
<dbReference type="InterPro" id="IPR003439">
    <property type="entry name" value="ABC_transporter-like_ATP-bd"/>
</dbReference>
<dbReference type="Proteomes" id="UP000254978">
    <property type="component" value="Unassembled WGS sequence"/>
</dbReference>
<dbReference type="GO" id="GO:0015192">
    <property type="term" value="F:L-phenylalanine transmembrane transporter activity"/>
    <property type="evidence" value="ECO:0007669"/>
    <property type="project" value="TreeGrafter"/>
</dbReference>
<dbReference type="SMART" id="SM00382">
    <property type="entry name" value="AAA"/>
    <property type="match status" value="1"/>
</dbReference>
<dbReference type="SUPFAM" id="SSF52540">
    <property type="entry name" value="P-loop containing nucleoside triphosphate hydrolases"/>
    <property type="match status" value="1"/>
</dbReference>
<gene>
    <name evidence="5" type="primary">lptB_3</name>
    <name evidence="5" type="ORF">NCTC10821_03316</name>
</gene>
<name>A0A378TG56_9MYCO</name>
<dbReference type="GO" id="GO:0042941">
    <property type="term" value="P:D-alanine transmembrane transport"/>
    <property type="evidence" value="ECO:0007669"/>
    <property type="project" value="TreeGrafter"/>
</dbReference>
<dbReference type="Gene3D" id="3.40.50.300">
    <property type="entry name" value="P-loop containing nucleotide triphosphate hydrolases"/>
    <property type="match status" value="1"/>
</dbReference>
<dbReference type="InterPro" id="IPR003593">
    <property type="entry name" value="AAA+_ATPase"/>
</dbReference>
<sequence length="257" mass="27791">MTTPVFETRSITKSFGGLTAVDQVSLAVQDGQIFGIAGPNGAGKTTLFDLVTGLVRIDSGEVRLRGETITHASVNQICHRGIARTFQHPSVFDTQTVLANAVVGAQFGSGRGWWHALRKDRAALDAAWAELDFVGLADHARSAAGPLPVFDKKRLMIASALATSPVMLFLDEPFGGLTLQEIDALMELLTRIRQRGVTIVLIEHVMRALMTLSDRVLILNQGKVLFEGSPREVMAHEDVVRVYLGESVTRAGDSGDE</sequence>
<keyword evidence="6" id="KW-1185">Reference proteome</keyword>
<protein>
    <submittedName>
        <fullName evidence="5">Branched chain amino acid ABC transporter</fullName>
        <ecNumber evidence="5">3.6.3.-</ecNumber>
    </submittedName>
</protein>
<dbReference type="CDD" id="cd03219">
    <property type="entry name" value="ABC_Mj1267_LivG_branched"/>
    <property type="match status" value="1"/>
</dbReference>